<feature type="domain" description="Calcineurin-like phosphoesterase" evidence="1">
    <location>
        <begin position="17"/>
        <end position="233"/>
    </location>
</feature>
<reference evidence="2 3" key="1">
    <citation type="submission" date="2016-10" db="EMBL/GenBank/DDBJ databases">
        <authorList>
            <person name="de Groot N.N."/>
        </authorList>
    </citation>
    <scope>NUCLEOTIDE SEQUENCE [LARGE SCALE GENOMIC DNA]</scope>
    <source>
        <strain evidence="2 3">LMG 23650</strain>
    </source>
</reference>
<dbReference type="InterPro" id="IPR029052">
    <property type="entry name" value="Metallo-depent_PP-like"/>
</dbReference>
<dbReference type="AlphaFoldDB" id="A0A1I3PW45"/>
<dbReference type="Proteomes" id="UP000199548">
    <property type="component" value="Unassembled WGS sequence"/>
</dbReference>
<dbReference type="GO" id="GO:0016787">
    <property type="term" value="F:hydrolase activity"/>
    <property type="evidence" value="ECO:0007669"/>
    <property type="project" value="InterPro"/>
</dbReference>
<sequence length="269" mass="30697">MRSAPGLSHYGGGYPTMRVFALSDIHVDYPDNESWIESLSTHDYRDDILILAGDVSDSLVRMQRCFDNLVRRFRKVLYVPGNHDLWVIREKGHSSLDKFHQVCELAQDCGMSIRPTQVGGVSVIPLFGWYDYSFGEPSEDILATWMDFRACLWPDGLGAQEITTYFLQLNEPVLVPYDGTVITFSHFLPRIDLMPDFIPPAHRTVYPVLGTERLDRQIRAVGASIHVYGHSHVNRQIVVDGVTYINNAFGYPHEQRITTKQLICIHRDS</sequence>
<name>A0A1I3PW45_9BURK</name>
<dbReference type="PANTHER" id="PTHR36492:SF2">
    <property type="entry name" value="[ACYL-CARRIER-PROTEIN] PHOSPHODIESTERASE PPTH"/>
    <property type="match status" value="1"/>
</dbReference>
<dbReference type="EMBL" id="FOQU01000006">
    <property type="protein sequence ID" value="SFJ25572.1"/>
    <property type="molecule type" value="Genomic_DNA"/>
</dbReference>
<dbReference type="InterPro" id="IPR004843">
    <property type="entry name" value="Calcineurin-like_PHP"/>
</dbReference>
<proteinExistence type="predicted"/>
<dbReference type="Gene3D" id="3.60.21.10">
    <property type="match status" value="1"/>
</dbReference>
<dbReference type="InterPro" id="IPR052963">
    <property type="entry name" value="Pantetheine_PDE"/>
</dbReference>
<dbReference type="PANTHER" id="PTHR36492">
    <property type="match status" value="1"/>
</dbReference>
<dbReference type="SUPFAM" id="SSF56300">
    <property type="entry name" value="Metallo-dependent phosphatases"/>
    <property type="match status" value="1"/>
</dbReference>
<evidence type="ECO:0000259" key="1">
    <source>
        <dbReference type="Pfam" id="PF00149"/>
    </source>
</evidence>
<dbReference type="CDD" id="cd00838">
    <property type="entry name" value="MPP_superfamily"/>
    <property type="match status" value="1"/>
</dbReference>
<evidence type="ECO:0000313" key="2">
    <source>
        <dbReference type="EMBL" id="SFJ25572.1"/>
    </source>
</evidence>
<dbReference type="STRING" id="420953.SAMN05192543_10695"/>
<organism evidence="2 3">
    <name type="scientific">Paraburkholderia megapolitana</name>
    <dbReference type="NCBI Taxonomy" id="420953"/>
    <lineage>
        <taxon>Bacteria</taxon>
        <taxon>Pseudomonadati</taxon>
        <taxon>Pseudomonadota</taxon>
        <taxon>Betaproteobacteria</taxon>
        <taxon>Burkholderiales</taxon>
        <taxon>Burkholderiaceae</taxon>
        <taxon>Paraburkholderia</taxon>
    </lineage>
</organism>
<dbReference type="Pfam" id="PF00149">
    <property type="entry name" value="Metallophos"/>
    <property type="match status" value="1"/>
</dbReference>
<protein>
    <submittedName>
        <fullName evidence="2">Predicted phosphoesterase</fullName>
    </submittedName>
</protein>
<gene>
    <name evidence="2" type="ORF">SAMN05192543_10695</name>
</gene>
<evidence type="ECO:0000313" key="3">
    <source>
        <dbReference type="Proteomes" id="UP000199548"/>
    </source>
</evidence>
<accession>A0A1I3PW45</accession>
<keyword evidence="3" id="KW-1185">Reference proteome</keyword>